<accession>A0A9D4IU35</accession>
<proteinExistence type="predicted"/>
<protein>
    <submittedName>
        <fullName evidence="1">Uncharacterized protein</fullName>
    </submittedName>
</protein>
<evidence type="ECO:0000313" key="1">
    <source>
        <dbReference type="EMBL" id="KAH3784984.1"/>
    </source>
</evidence>
<name>A0A9D4IU35_DREPO</name>
<dbReference type="AlphaFoldDB" id="A0A9D4IU35"/>
<reference evidence="1" key="2">
    <citation type="submission" date="2020-11" db="EMBL/GenBank/DDBJ databases">
        <authorList>
            <person name="McCartney M.A."/>
            <person name="Auch B."/>
            <person name="Kono T."/>
            <person name="Mallez S."/>
            <person name="Becker A."/>
            <person name="Gohl D.M."/>
            <person name="Silverstein K.A.T."/>
            <person name="Koren S."/>
            <person name="Bechman K.B."/>
            <person name="Herman A."/>
            <person name="Abrahante J.E."/>
            <person name="Garbe J."/>
        </authorList>
    </citation>
    <scope>NUCLEOTIDE SEQUENCE</scope>
    <source>
        <strain evidence="1">Duluth1</strain>
        <tissue evidence="1">Whole animal</tissue>
    </source>
</reference>
<dbReference type="EMBL" id="JAIWYP010000008">
    <property type="protein sequence ID" value="KAH3784984.1"/>
    <property type="molecule type" value="Genomic_DNA"/>
</dbReference>
<dbReference type="Proteomes" id="UP000828390">
    <property type="component" value="Unassembled WGS sequence"/>
</dbReference>
<organism evidence="1 2">
    <name type="scientific">Dreissena polymorpha</name>
    <name type="common">Zebra mussel</name>
    <name type="synonym">Mytilus polymorpha</name>
    <dbReference type="NCBI Taxonomy" id="45954"/>
    <lineage>
        <taxon>Eukaryota</taxon>
        <taxon>Metazoa</taxon>
        <taxon>Spiralia</taxon>
        <taxon>Lophotrochozoa</taxon>
        <taxon>Mollusca</taxon>
        <taxon>Bivalvia</taxon>
        <taxon>Autobranchia</taxon>
        <taxon>Heteroconchia</taxon>
        <taxon>Euheterodonta</taxon>
        <taxon>Imparidentia</taxon>
        <taxon>Neoheterodontei</taxon>
        <taxon>Myida</taxon>
        <taxon>Dreissenoidea</taxon>
        <taxon>Dreissenidae</taxon>
        <taxon>Dreissena</taxon>
    </lineage>
</organism>
<keyword evidence="2" id="KW-1185">Reference proteome</keyword>
<comment type="caution">
    <text evidence="1">The sequence shown here is derived from an EMBL/GenBank/DDBJ whole genome shotgun (WGS) entry which is preliminary data.</text>
</comment>
<reference evidence="1" key="1">
    <citation type="journal article" date="2019" name="bioRxiv">
        <title>The Genome of the Zebra Mussel, Dreissena polymorpha: A Resource for Invasive Species Research.</title>
        <authorList>
            <person name="McCartney M.A."/>
            <person name="Auch B."/>
            <person name="Kono T."/>
            <person name="Mallez S."/>
            <person name="Zhang Y."/>
            <person name="Obille A."/>
            <person name="Becker A."/>
            <person name="Abrahante J.E."/>
            <person name="Garbe J."/>
            <person name="Badalamenti J.P."/>
            <person name="Herman A."/>
            <person name="Mangelson H."/>
            <person name="Liachko I."/>
            <person name="Sullivan S."/>
            <person name="Sone E.D."/>
            <person name="Koren S."/>
            <person name="Silverstein K.A.T."/>
            <person name="Beckman K.B."/>
            <person name="Gohl D.M."/>
        </authorList>
    </citation>
    <scope>NUCLEOTIDE SEQUENCE</scope>
    <source>
        <strain evidence="1">Duluth1</strain>
        <tissue evidence="1">Whole animal</tissue>
    </source>
</reference>
<evidence type="ECO:0000313" key="2">
    <source>
        <dbReference type="Proteomes" id="UP000828390"/>
    </source>
</evidence>
<sequence length="81" mass="9005">MIGGNWCFESGDKIETTFVGLKTMNHTVGINISNNGLIKIQIDDDALPQYRNSSIDPADTRSIRVASDVDARLYSIEFLEL</sequence>
<gene>
    <name evidence="1" type="ORF">DPMN_163062</name>
</gene>